<dbReference type="InterPro" id="IPR036291">
    <property type="entry name" value="NAD(P)-bd_dom_sf"/>
</dbReference>
<reference evidence="3" key="1">
    <citation type="submission" date="2025-08" db="UniProtKB">
        <authorList>
            <consortium name="RefSeq"/>
        </authorList>
    </citation>
    <scope>IDENTIFICATION</scope>
    <source>
        <tissue evidence="3">Tentacle</tissue>
    </source>
</reference>
<keyword evidence="2" id="KW-1185">Reference proteome</keyword>
<dbReference type="PANTHER" id="PTHR43245">
    <property type="entry name" value="BIFUNCTIONAL POLYMYXIN RESISTANCE PROTEIN ARNA"/>
    <property type="match status" value="1"/>
</dbReference>
<dbReference type="Pfam" id="PF01370">
    <property type="entry name" value="Epimerase"/>
    <property type="match status" value="1"/>
</dbReference>
<name>A0A6P8J7D1_ACTTE</name>
<accession>A0A6P8J7D1</accession>
<dbReference type="OrthoDB" id="16464at2759"/>
<dbReference type="InterPro" id="IPR001509">
    <property type="entry name" value="Epimerase_deHydtase"/>
</dbReference>
<proteinExistence type="predicted"/>
<evidence type="ECO:0000259" key="1">
    <source>
        <dbReference type="Pfam" id="PF01370"/>
    </source>
</evidence>
<dbReference type="Proteomes" id="UP000515163">
    <property type="component" value="Unplaced"/>
</dbReference>
<dbReference type="Gene3D" id="3.40.50.720">
    <property type="entry name" value="NAD(P)-binding Rossmann-like Domain"/>
    <property type="match status" value="1"/>
</dbReference>
<dbReference type="PANTHER" id="PTHR43245:SF11">
    <property type="entry name" value="LD23561P"/>
    <property type="match status" value="1"/>
</dbReference>
<dbReference type="SUPFAM" id="SSF51735">
    <property type="entry name" value="NAD(P)-binding Rossmann-fold domains"/>
    <property type="match status" value="1"/>
</dbReference>
<dbReference type="InterPro" id="IPR050177">
    <property type="entry name" value="Lipid_A_modif_metabolic_enz"/>
</dbReference>
<evidence type="ECO:0000313" key="2">
    <source>
        <dbReference type="Proteomes" id="UP000515163"/>
    </source>
</evidence>
<dbReference type="InParanoid" id="A0A6P8J7D1"/>
<dbReference type="KEGG" id="aten:116307614"/>
<organism evidence="2 3">
    <name type="scientific">Actinia tenebrosa</name>
    <name type="common">Australian red waratah sea anemone</name>
    <dbReference type="NCBI Taxonomy" id="6105"/>
    <lineage>
        <taxon>Eukaryota</taxon>
        <taxon>Metazoa</taxon>
        <taxon>Cnidaria</taxon>
        <taxon>Anthozoa</taxon>
        <taxon>Hexacorallia</taxon>
        <taxon>Actiniaria</taxon>
        <taxon>Actiniidae</taxon>
        <taxon>Actinia</taxon>
    </lineage>
</organism>
<dbReference type="AlphaFoldDB" id="A0A6P8J7D1"/>
<dbReference type="RefSeq" id="XP_031573743.1">
    <property type="nucleotide sequence ID" value="XM_031717883.1"/>
</dbReference>
<feature type="domain" description="NAD-dependent epimerase/dehydratase" evidence="1">
    <location>
        <begin position="7"/>
        <end position="243"/>
    </location>
</feature>
<gene>
    <name evidence="3" type="primary">LOC116307614</name>
</gene>
<dbReference type="GeneID" id="116307614"/>
<sequence length="369" mass="41549">MAEKPRVIILGGLGFVGRNLVCYLVENNLCSKIRAVDKVPPQTAWLNDRQKEAFANSCVEFKSANLRNPGSVEKAFLDDGDFEFCFNCAGETKYGQIKEVYEDGIYKLSINCAKEAAKRNIKRYIELSTAQVYNCDKKEKEEESKLSPWTGLGQCKLMVEKELAKIEGLKYVIVRPAIIYGIGARQGITPRLIIGAVYKQLKESMKLLWTKDLKMNTVHVYDVCQALWHLTDHGDDGEVYNLCDKADSSQGSITSLVCEIFGIEHNYFGTVLSNLARVNMESTVEESNEKHLAPWSQACEKDGIQATPLSPYLDQELLYDKHLFIDGTKIEKTGFAYKYAEPTVDALREIVQDYVKQGLFPPSLFNSSS</sequence>
<protein>
    <submittedName>
        <fullName evidence="3">Uncharacterized protein LOC116307614</fullName>
    </submittedName>
</protein>
<dbReference type="CDD" id="cd08946">
    <property type="entry name" value="SDR_e"/>
    <property type="match status" value="1"/>
</dbReference>
<evidence type="ECO:0000313" key="3">
    <source>
        <dbReference type="RefSeq" id="XP_031573743.1"/>
    </source>
</evidence>